<dbReference type="AlphaFoldDB" id="A0A917JJE8"/>
<organism evidence="2 3">
    <name type="scientific">Shewanella gelidii</name>
    <dbReference type="NCBI Taxonomy" id="1642821"/>
    <lineage>
        <taxon>Bacteria</taxon>
        <taxon>Pseudomonadati</taxon>
        <taxon>Pseudomonadota</taxon>
        <taxon>Gammaproteobacteria</taxon>
        <taxon>Alteromonadales</taxon>
        <taxon>Shewanellaceae</taxon>
        <taxon>Shewanella</taxon>
    </lineage>
</organism>
<reference evidence="2" key="2">
    <citation type="submission" date="2020-09" db="EMBL/GenBank/DDBJ databases">
        <authorList>
            <person name="Sun Q."/>
            <person name="Ohkuma M."/>
        </authorList>
    </citation>
    <scope>NUCLEOTIDE SEQUENCE</scope>
    <source>
        <strain evidence="2">JCM 30804</strain>
    </source>
</reference>
<proteinExistence type="predicted"/>
<feature type="compositionally biased region" description="Acidic residues" evidence="1">
    <location>
        <begin position="93"/>
        <end position="117"/>
    </location>
</feature>
<dbReference type="RefSeq" id="WP_188917998.1">
    <property type="nucleotide sequence ID" value="NZ_BMPZ01000002.1"/>
</dbReference>
<protein>
    <recommendedName>
        <fullName evidence="4">DUF3622 domain-containing protein</fullName>
    </recommendedName>
</protein>
<reference evidence="2" key="1">
    <citation type="journal article" date="2014" name="Int. J. Syst. Evol. Microbiol.">
        <title>Complete genome sequence of Corynebacterium casei LMG S-19264T (=DSM 44701T), isolated from a smear-ripened cheese.</title>
        <authorList>
            <consortium name="US DOE Joint Genome Institute (JGI-PGF)"/>
            <person name="Walter F."/>
            <person name="Albersmeier A."/>
            <person name="Kalinowski J."/>
            <person name="Ruckert C."/>
        </authorList>
    </citation>
    <scope>NUCLEOTIDE SEQUENCE</scope>
    <source>
        <strain evidence="2">JCM 30804</strain>
    </source>
</reference>
<feature type="region of interest" description="Disordered" evidence="1">
    <location>
        <begin position="91"/>
        <end position="117"/>
    </location>
</feature>
<dbReference type="EMBL" id="BMPZ01000002">
    <property type="protein sequence ID" value="GGI72476.1"/>
    <property type="molecule type" value="Genomic_DNA"/>
</dbReference>
<dbReference type="Pfam" id="PF12286">
    <property type="entry name" value="DUF3622"/>
    <property type="match status" value="1"/>
</dbReference>
<gene>
    <name evidence="2" type="ORF">GCM10009332_07330</name>
</gene>
<accession>A0A917JJE8</accession>
<name>A0A917JJE8_9GAMM</name>
<keyword evidence="3" id="KW-1185">Reference proteome</keyword>
<evidence type="ECO:0008006" key="4">
    <source>
        <dbReference type="Google" id="ProtNLM"/>
    </source>
</evidence>
<evidence type="ECO:0000256" key="1">
    <source>
        <dbReference type="SAM" id="MobiDB-lite"/>
    </source>
</evidence>
<evidence type="ECO:0000313" key="2">
    <source>
        <dbReference type="EMBL" id="GGI72476.1"/>
    </source>
</evidence>
<dbReference type="Proteomes" id="UP000613743">
    <property type="component" value="Unassembled WGS sequence"/>
</dbReference>
<evidence type="ECO:0000313" key="3">
    <source>
        <dbReference type="Proteomes" id="UP000613743"/>
    </source>
</evidence>
<dbReference type="InterPro" id="IPR022069">
    <property type="entry name" value="DUF3622"/>
</dbReference>
<comment type="caution">
    <text evidence="2">The sequence shown here is derived from an EMBL/GenBank/DDBJ whole genome shotgun (WGS) entry which is preliminary data.</text>
</comment>
<sequence length="117" mass="12917">MTNPKYAYAVAQEGDVWTANIVRRVSARKSMVSKSQAGFKTEAEAAAWGEAELKAFVDSLAERNQRKAAKREVRLEAEQAKALAAALALEAREDAEDEEELDDSANAWDLDDDLNDE</sequence>